<dbReference type="Gene3D" id="1.25.40.10">
    <property type="entry name" value="Tetratricopeptide repeat domain"/>
    <property type="match status" value="1"/>
</dbReference>
<name>A0A831RNT5_9GAMM</name>
<evidence type="ECO:0008006" key="4">
    <source>
        <dbReference type="Google" id="ProtNLM"/>
    </source>
</evidence>
<dbReference type="SMART" id="SM00028">
    <property type="entry name" value="TPR"/>
    <property type="match status" value="2"/>
</dbReference>
<dbReference type="PROSITE" id="PS50005">
    <property type="entry name" value="TPR"/>
    <property type="match status" value="1"/>
</dbReference>
<keyword evidence="2" id="KW-0812">Transmembrane</keyword>
<dbReference type="EMBL" id="DRKP01000091">
    <property type="protein sequence ID" value="HEB96360.1"/>
    <property type="molecule type" value="Genomic_DNA"/>
</dbReference>
<evidence type="ECO:0000313" key="3">
    <source>
        <dbReference type="EMBL" id="HEB96360.1"/>
    </source>
</evidence>
<accession>A0A831RNT5</accession>
<dbReference type="InterPro" id="IPR011990">
    <property type="entry name" value="TPR-like_helical_dom_sf"/>
</dbReference>
<comment type="caution">
    <text evidence="3">The sequence shown here is derived from an EMBL/GenBank/DDBJ whole genome shotgun (WGS) entry which is preliminary data.</text>
</comment>
<dbReference type="AlphaFoldDB" id="A0A831RNT5"/>
<protein>
    <recommendedName>
        <fullName evidence="4">Tetratricopeptide repeat protein</fullName>
    </recommendedName>
</protein>
<proteinExistence type="predicted"/>
<organism evidence="3">
    <name type="scientific">Sedimenticola thiotaurini</name>
    <dbReference type="NCBI Taxonomy" id="1543721"/>
    <lineage>
        <taxon>Bacteria</taxon>
        <taxon>Pseudomonadati</taxon>
        <taxon>Pseudomonadota</taxon>
        <taxon>Gammaproteobacteria</taxon>
        <taxon>Chromatiales</taxon>
        <taxon>Sedimenticolaceae</taxon>
        <taxon>Sedimenticola</taxon>
    </lineage>
</organism>
<gene>
    <name evidence="3" type="ORF">ENI96_08005</name>
</gene>
<evidence type="ECO:0000256" key="2">
    <source>
        <dbReference type="SAM" id="Phobius"/>
    </source>
</evidence>
<dbReference type="InterPro" id="IPR019734">
    <property type="entry name" value="TPR_rpt"/>
</dbReference>
<dbReference type="SUPFAM" id="SSF48452">
    <property type="entry name" value="TPR-like"/>
    <property type="match status" value="1"/>
</dbReference>
<evidence type="ECO:0000256" key="1">
    <source>
        <dbReference type="PROSITE-ProRule" id="PRU00339"/>
    </source>
</evidence>
<dbReference type="Proteomes" id="UP000886251">
    <property type="component" value="Unassembled WGS sequence"/>
</dbReference>
<keyword evidence="2" id="KW-0472">Membrane</keyword>
<keyword evidence="2" id="KW-1133">Transmembrane helix</keyword>
<reference evidence="3" key="1">
    <citation type="journal article" date="2020" name="mSystems">
        <title>Genome- and Community-Level Interaction Insights into Carbon Utilization and Element Cycling Functions of Hydrothermarchaeota in Hydrothermal Sediment.</title>
        <authorList>
            <person name="Zhou Z."/>
            <person name="Liu Y."/>
            <person name="Xu W."/>
            <person name="Pan J."/>
            <person name="Luo Z.H."/>
            <person name="Li M."/>
        </authorList>
    </citation>
    <scope>NUCLEOTIDE SEQUENCE [LARGE SCALE GENOMIC DNA]</scope>
    <source>
        <strain evidence="3">HyVt-443</strain>
    </source>
</reference>
<keyword evidence="1" id="KW-0802">TPR repeat</keyword>
<feature type="transmembrane region" description="Helical" evidence="2">
    <location>
        <begin position="13"/>
        <end position="33"/>
    </location>
</feature>
<sequence length="199" mass="21455">MGLARVLLAPVGWLFRHLFLLTCLAFVLIGYAYRGAIFGIQRLEAGGPAAVDQVALPVASPTPEAGPAVGVPAPKEAPKEYRFRPLEEPPAESPGKETTRLTQAARRAYWNDDLAAAEELYRQLLRLAPDDPGGYGELGNVRYQRGDLKGAVAAYRRAIELLRGKEPERARQLEEILRAVEAGRRDGGQAPATGGAAAE</sequence>
<feature type="repeat" description="TPR" evidence="1">
    <location>
        <begin position="132"/>
        <end position="165"/>
    </location>
</feature>